<dbReference type="RefSeq" id="WP_012873755.1">
    <property type="nucleotide sequence ID" value="NC_013524.1"/>
</dbReference>
<dbReference type="PANTHER" id="PTHR30413">
    <property type="entry name" value="INNER MEMBRANE TRANSPORT PERMEASE"/>
    <property type="match status" value="1"/>
</dbReference>
<accession>D1CA77</accession>
<dbReference type="FunCoup" id="D1CA77">
    <property type="interactions" value="222"/>
</dbReference>
<evidence type="ECO:0000256" key="8">
    <source>
        <dbReference type="ARBA" id="ARBA00023136"/>
    </source>
</evidence>
<dbReference type="InterPro" id="IPR013525">
    <property type="entry name" value="ABC2_TM"/>
</dbReference>
<dbReference type="Proteomes" id="UP000002027">
    <property type="component" value="Chromosome 2"/>
</dbReference>
<feature type="transmembrane region" description="Helical" evidence="9">
    <location>
        <begin position="172"/>
        <end position="191"/>
    </location>
</feature>
<reference evidence="12" key="1">
    <citation type="submission" date="2009-11" db="EMBL/GenBank/DDBJ databases">
        <title>The complete chromosome 2 of Sphaerobacter thermophilus DSM 20745.</title>
        <authorList>
            <person name="Lucas S."/>
            <person name="Copeland A."/>
            <person name="Lapidus A."/>
            <person name="Glavina del Rio T."/>
            <person name="Dalin E."/>
            <person name="Tice H."/>
            <person name="Bruce D."/>
            <person name="Goodwin L."/>
            <person name="Pitluck S."/>
            <person name="Kyrpides N."/>
            <person name="Mavromatis K."/>
            <person name="Ivanova N."/>
            <person name="Mikhailova N."/>
            <person name="LaButti K.M."/>
            <person name="Clum A."/>
            <person name="Sun H.I."/>
            <person name="Brettin T."/>
            <person name="Detter J.C."/>
            <person name="Han C."/>
            <person name="Larimer F."/>
            <person name="Land M."/>
            <person name="Hauser L."/>
            <person name="Markowitz V."/>
            <person name="Cheng J.F."/>
            <person name="Hugenholtz P."/>
            <person name="Woyke T."/>
            <person name="Wu D."/>
            <person name="Steenblock K."/>
            <person name="Schneider S."/>
            <person name="Pukall R."/>
            <person name="Goeker M."/>
            <person name="Klenk H.P."/>
            <person name="Eisen J.A."/>
        </authorList>
    </citation>
    <scope>NUCLEOTIDE SEQUENCE [LARGE SCALE GENOMIC DNA]</scope>
    <source>
        <strain evidence="12">ATCC 49802 / DSM 20745 / S 6022</strain>
    </source>
</reference>
<keyword evidence="5" id="KW-0997">Cell inner membrane</keyword>
<keyword evidence="8 9" id="KW-0472">Membrane</keyword>
<dbReference type="STRING" id="479434.Sthe_3320"/>
<dbReference type="InterPro" id="IPR047817">
    <property type="entry name" value="ABC2_TM_bact-type"/>
</dbReference>
<feature type="transmembrane region" description="Helical" evidence="9">
    <location>
        <begin position="62"/>
        <end position="83"/>
    </location>
</feature>
<proteinExistence type="inferred from homology"/>
<dbReference type="InParanoid" id="D1CA77"/>
<dbReference type="KEGG" id="sti:Sthe_3320"/>
<dbReference type="GO" id="GO:0015920">
    <property type="term" value="P:lipopolysaccharide transport"/>
    <property type="evidence" value="ECO:0007669"/>
    <property type="project" value="TreeGrafter"/>
</dbReference>
<keyword evidence="7 9" id="KW-1133">Transmembrane helix</keyword>
<evidence type="ECO:0000259" key="10">
    <source>
        <dbReference type="PROSITE" id="PS51012"/>
    </source>
</evidence>
<reference evidence="11 12" key="2">
    <citation type="journal article" date="2010" name="Stand. Genomic Sci.">
        <title>Complete genome sequence of Desulfohalobium retbaense type strain (HR(100)).</title>
        <authorList>
            <person name="Spring S."/>
            <person name="Nolan M."/>
            <person name="Lapidus A."/>
            <person name="Glavina Del Rio T."/>
            <person name="Copeland A."/>
            <person name="Tice H."/>
            <person name="Cheng J.F."/>
            <person name="Lucas S."/>
            <person name="Land M."/>
            <person name="Chen F."/>
            <person name="Bruce D."/>
            <person name="Goodwin L."/>
            <person name="Pitluck S."/>
            <person name="Ivanova N."/>
            <person name="Mavromatis K."/>
            <person name="Mikhailova N."/>
            <person name="Pati A."/>
            <person name="Chen A."/>
            <person name="Palaniappan K."/>
            <person name="Hauser L."/>
            <person name="Chang Y.J."/>
            <person name="Jeffries C.D."/>
            <person name="Munk C."/>
            <person name="Kiss H."/>
            <person name="Chain P."/>
            <person name="Han C."/>
            <person name="Brettin T."/>
            <person name="Detter J.C."/>
            <person name="Schuler E."/>
            <person name="Goker M."/>
            <person name="Rohde M."/>
            <person name="Bristow J."/>
            <person name="Eisen J.A."/>
            <person name="Markowitz V."/>
            <person name="Hugenholtz P."/>
            <person name="Kyrpides N.C."/>
            <person name="Klenk H.P."/>
        </authorList>
    </citation>
    <scope>NUCLEOTIDE SEQUENCE [LARGE SCALE GENOMIC DNA]</scope>
    <source>
        <strain evidence="12">ATCC 49802 / DSM 20745 / S 6022</strain>
    </source>
</reference>
<evidence type="ECO:0000256" key="7">
    <source>
        <dbReference type="ARBA" id="ARBA00022989"/>
    </source>
</evidence>
<evidence type="ECO:0000256" key="9">
    <source>
        <dbReference type="RuleBase" id="RU361157"/>
    </source>
</evidence>
<feature type="transmembrane region" description="Helical" evidence="9">
    <location>
        <begin position="31"/>
        <end position="56"/>
    </location>
</feature>
<keyword evidence="4 9" id="KW-1003">Cell membrane</keyword>
<feature type="domain" description="ABC transmembrane type-2" evidence="10">
    <location>
        <begin position="32"/>
        <end position="251"/>
    </location>
</feature>
<evidence type="ECO:0000256" key="3">
    <source>
        <dbReference type="ARBA" id="ARBA00022448"/>
    </source>
</evidence>
<dbReference type="AlphaFoldDB" id="D1CA77"/>
<evidence type="ECO:0000313" key="12">
    <source>
        <dbReference type="Proteomes" id="UP000002027"/>
    </source>
</evidence>
<comment type="similarity">
    <text evidence="2 9">Belongs to the ABC-2 integral membrane protein family.</text>
</comment>
<dbReference type="HOGENOM" id="CLU_060703_2_0_0"/>
<feature type="transmembrane region" description="Helical" evidence="9">
    <location>
        <begin position="103"/>
        <end position="131"/>
    </location>
</feature>
<feature type="transmembrane region" description="Helical" evidence="9">
    <location>
        <begin position="137"/>
        <end position="160"/>
    </location>
</feature>
<comment type="subcellular location">
    <subcellularLocation>
        <location evidence="1">Cell inner membrane</location>
        <topology evidence="1">Multi-pass membrane protein</topology>
    </subcellularLocation>
    <subcellularLocation>
        <location evidence="9">Cell membrane</location>
        <topology evidence="9">Multi-pass membrane protein</topology>
    </subcellularLocation>
</comment>
<organism evidence="11 12">
    <name type="scientific">Sphaerobacter thermophilus (strain ATCC 49802 / DSM 20745 / KCCM 41009 / NCIMB 13125 / S 6022)</name>
    <dbReference type="NCBI Taxonomy" id="479434"/>
    <lineage>
        <taxon>Bacteria</taxon>
        <taxon>Pseudomonadati</taxon>
        <taxon>Thermomicrobiota</taxon>
        <taxon>Thermomicrobia</taxon>
        <taxon>Sphaerobacterales</taxon>
        <taxon>Sphaerobacterineae</taxon>
        <taxon>Sphaerobacteraceae</taxon>
        <taxon>Sphaerobacter</taxon>
    </lineage>
</organism>
<evidence type="ECO:0000256" key="6">
    <source>
        <dbReference type="ARBA" id="ARBA00022692"/>
    </source>
</evidence>
<dbReference type="PANTHER" id="PTHR30413:SF8">
    <property type="entry name" value="TRANSPORT PERMEASE PROTEIN"/>
    <property type="match status" value="1"/>
</dbReference>
<protein>
    <recommendedName>
        <fullName evidence="9">Transport permease protein</fullName>
    </recommendedName>
</protein>
<dbReference type="eggNOG" id="COG1682">
    <property type="taxonomic scope" value="Bacteria"/>
</dbReference>
<keyword evidence="3 9" id="KW-0813">Transport</keyword>
<evidence type="ECO:0000256" key="5">
    <source>
        <dbReference type="ARBA" id="ARBA00022519"/>
    </source>
</evidence>
<evidence type="ECO:0000256" key="1">
    <source>
        <dbReference type="ARBA" id="ARBA00004429"/>
    </source>
</evidence>
<gene>
    <name evidence="11" type="ordered locus">Sthe_3320</name>
</gene>
<dbReference type="OrthoDB" id="9786910at2"/>
<keyword evidence="6 9" id="KW-0812">Transmembrane</keyword>
<dbReference type="GO" id="GO:0005886">
    <property type="term" value="C:plasma membrane"/>
    <property type="evidence" value="ECO:0007669"/>
    <property type="project" value="UniProtKB-SubCell"/>
</dbReference>
<feature type="transmembrane region" description="Helical" evidence="9">
    <location>
        <begin position="229"/>
        <end position="248"/>
    </location>
</feature>
<evidence type="ECO:0000256" key="2">
    <source>
        <dbReference type="ARBA" id="ARBA00007783"/>
    </source>
</evidence>
<dbReference type="EMBL" id="CP001824">
    <property type="protein sequence ID" value="ACZ40720.1"/>
    <property type="molecule type" value="Genomic_DNA"/>
</dbReference>
<name>D1CA77_SPHTD</name>
<sequence>MASQAVEIIQYRSLLRNLVAKDLKVRYKNSALGFVWSLLHPLLLMVVFTFVFTQLLDQDTPAFPVFVLTALLPWHWTSTAVTAGTASLVDNAPLINKVYFPRILLPVSAVLSTGANYVLGLPALFLFMALFDRAFTPWLVFVPILVLIQAIFLTAVVLILAPLNVYFRDTTVLVDVGLTAWFFMTPIFYSIEWVVPHLAAWMYRINPMAAIVSEYRVIMYSGGVPDPLFTGRTGVTALVLLVIGYLVFTRLNRNLGEHL</sequence>
<keyword evidence="12" id="KW-1185">Reference proteome</keyword>
<evidence type="ECO:0000256" key="4">
    <source>
        <dbReference type="ARBA" id="ARBA00022475"/>
    </source>
</evidence>
<evidence type="ECO:0000313" key="11">
    <source>
        <dbReference type="EMBL" id="ACZ40720.1"/>
    </source>
</evidence>
<dbReference type="Pfam" id="PF01061">
    <property type="entry name" value="ABC2_membrane"/>
    <property type="match status" value="1"/>
</dbReference>
<dbReference type="GO" id="GO:0140359">
    <property type="term" value="F:ABC-type transporter activity"/>
    <property type="evidence" value="ECO:0007669"/>
    <property type="project" value="InterPro"/>
</dbReference>
<dbReference type="PROSITE" id="PS51012">
    <property type="entry name" value="ABC_TM2"/>
    <property type="match status" value="1"/>
</dbReference>